<dbReference type="Gene3D" id="1.10.10.60">
    <property type="entry name" value="Homeodomain-like"/>
    <property type="match status" value="1"/>
</dbReference>
<evidence type="ECO:0000256" key="3">
    <source>
        <dbReference type="ARBA" id="ARBA00023163"/>
    </source>
</evidence>
<protein>
    <submittedName>
        <fullName evidence="6">Helix-turn-helix domain-containing protein</fullName>
    </submittedName>
</protein>
<evidence type="ECO:0000313" key="7">
    <source>
        <dbReference type="Proteomes" id="UP001187346"/>
    </source>
</evidence>
<dbReference type="EMBL" id="JAWMAJ010000026">
    <property type="protein sequence ID" value="MDV7216397.1"/>
    <property type="molecule type" value="Genomic_DNA"/>
</dbReference>
<reference evidence="6 7" key="1">
    <citation type="submission" date="2023-10" db="EMBL/GenBank/DDBJ databases">
        <title>Characterization of rhizosphere-enriched actinobacteria from wheat plants lab-grown on chernevaya soil.</title>
        <authorList>
            <person name="Tikhonova E.N."/>
            <person name="Konopkin A."/>
            <person name="Kravchenko I.K."/>
        </authorList>
    </citation>
    <scope>NUCLEOTIDE SEQUENCE [LARGE SCALE GENOMIC DNA]</scope>
    <source>
        <strain evidence="6 7">RR29</strain>
    </source>
</reference>
<dbReference type="PROSITE" id="PS50977">
    <property type="entry name" value="HTH_TETR_2"/>
    <property type="match status" value="1"/>
</dbReference>
<dbReference type="InterPro" id="IPR036271">
    <property type="entry name" value="Tet_transcr_reg_TetR-rel_C_sf"/>
</dbReference>
<dbReference type="InterPro" id="IPR009057">
    <property type="entry name" value="Homeodomain-like_sf"/>
</dbReference>
<comment type="caution">
    <text evidence="6">The sequence shown here is derived from an EMBL/GenBank/DDBJ whole genome shotgun (WGS) entry which is preliminary data.</text>
</comment>
<evidence type="ECO:0000313" key="6">
    <source>
        <dbReference type="EMBL" id="MDV7216397.1"/>
    </source>
</evidence>
<proteinExistence type="predicted"/>
<dbReference type="Gene3D" id="1.10.357.10">
    <property type="entry name" value="Tetracycline Repressor, domain 2"/>
    <property type="match status" value="1"/>
</dbReference>
<dbReference type="SUPFAM" id="SSF48498">
    <property type="entry name" value="Tetracyclin repressor-like, C-terminal domain"/>
    <property type="match status" value="1"/>
</dbReference>
<dbReference type="SUPFAM" id="SSF46689">
    <property type="entry name" value="Homeodomain-like"/>
    <property type="match status" value="1"/>
</dbReference>
<dbReference type="InterPro" id="IPR001647">
    <property type="entry name" value="HTH_TetR"/>
</dbReference>
<evidence type="ECO:0000256" key="1">
    <source>
        <dbReference type="ARBA" id="ARBA00023015"/>
    </source>
</evidence>
<evidence type="ECO:0000256" key="2">
    <source>
        <dbReference type="ARBA" id="ARBA00023125"/>
    </source>
</evidence>
<dbReference type="InterPro" id="IPR050109">
    <property type="entry name" value="HTH-type_TetR-like_transc_reg"/>
</dbReference>
<keyword evidence="3" id="KW-0804">Transcription</keyword>
<dbReference type="Proteomes" id="UP001187346">
    <property type="component" value="Unassembled WGS sequence"/>
</dbReference>
<sequence>MAAAERLLAEGTSFSALSMQCIADEAGVARSTLYLYFKEKSAPLIRPASGLESGSYRLMSSWSPDRPDALNRLADTLEEVIGHYRQRRHVLRAMLEVADRDSTAGRLRADEPDPFQELCQRWIGQAQATGQTSAAVDPATAGQVIVHGGFRVIAHQVLTGDPDRDATVARELAANQWYGAFRRPG</sequence>
<gene>
    <name evidence="6" type="ORF">R5A26_10570</name>
</gene>
<keyword evidence="2 4" id="KW-0238">DNA-binding</keyword>
<keyword evidence="1" id="KW-0805">Transcription regulation</keyword>
<dbReference type="Pfam" id="PF00440">
    <property type="entry name" value="TetR_N"/>
    <property type="match status" value="1"/>
</dbReference>
<name>A0ABU4F743_9ACTN</name>
<dbReference type="PANTHER" id="PTHR30055">
    <property type="entry name" value="HTH-TYPE TRANSCRIPTIONAL REGULATOR RUTR"/>
    <property type="match status" value="1"/>
</dbReference>
<dbReference type="PANTHER" id="PTHR30055:SF238">
    <property type="entry name" value="MYCOFACTOCIN BIOSYNTHESIS TRANSCRIPTIONAL REGULATOR MFTR-RELATED"/>
    <property type="match status" value="1"/>
</dbReference>
<evidence type="ECO:0000256" key="4">
    <source>
        <dbReference type="PROSITE-ProRule" id="PRU00335"/>
    </source>
</evidence>
<evidence type="ECO:0000259" key="5">
    <source>
        <dbReference type="PROSITE" id="PS50977"/>
    </source>
</evidence>
<feature type="domain" description="HTH tetR-type" evidence="5">
    <location>
        <begin position="1"/>
        <end position="55"/>
    </location>
</feature>
<dbReference type="RefSeq" id="WP_317771021.1">
    <property type="nucleotide sequence ID" value="NZ_JAWMAJ010000026.1"/>
</dbReference>
<feature type="DNA-binding region" description="H-T-H motif" evidence="4">
    <location>
        <begin position="18"/>
        <end position="37"/>
    </location>
</feature>
<organism evidence="6 7">
    <name type="scientific">Streptomyces prunicolor</name>
    <dbReference type="NCBI Taxonomy" id="67348"/>
    <lineage>
        <taxon>Bacteria</taxon>
        <taxon>Bacillati</taxon>
        <taxon>Actinomycetota</taxon>
        <taxon>Actinomycetes</taxon>
        <taxon>Kitasatosporales</taxon>
        <taxon>Streptomycetaceae</taxon>
        <taxon>Streptomyces</taxon>
    </lineage>
</organism>
<accession>A0ABU4F743</accession>
<keyword evidence="7" id="KW-1185">Reference proteome</keyword>